<dbReference type="EMBL" id="ADKX01000046">
    <property type="protein sequence ID" value="EFW03514.1"/>
    <property type="molecule type" value="Genomic_DNA"/>
</dbReference>
<reference evidence="1 2" key="1">
    <citation type="submission" date="2010-12" db="EMBL/GenBank/DDBJ databases">
        <title>The Genome Sequence of Coprobacillus sp. strain 29_1.</title>
        <authorList>
            <consortium name="The Broad Institute Genome Sequencing Platform"/>
            <person name="Earl A."/>
            <person name="Ward D."/>
            <person name="Feldgarden M."/>
            <person name="Gevers D."/>
            <person name="Daigneault M."/>
            <person name="Sibley C.D."/>
            <person name="White A."/>
            <person name="Strauss J."/>
            <person name="Allen-Vercoe E."/>
            <person name="Young S.K."/>
            <person name="Zeng Q."/>
            <person name="Gargeya S."/>
            <person name="Fitzgerald M."/>
            <person name="Haas B."/>
            <person name="Abouelleil A."/>
            <person name="Alvarado L."/>
            <person name="Arachchi H.M."/>
            <person name="Berlin A."/>
            <person name="Brown A."/>
            <person name="Chapman S.B."/>
            <person name="Chen Z."/>
            <person name="Dunbar C."/>
            <person name="Freedman E."/>
            <person name="Gearin G."/>
            <person name="Gellesch M."/>
            <person name="Goldberg J."/>
            <person name="Griggs A."/>
            <person name="Gujja S."/>
            <person name="Heilman E."/>
            <person name="Heiman D."/>
            <person name="Howarth C."/>
            <person name="Larson L."/>
            <person name="Lui A."/>
            <person name="MacDonald P.J.P."/>
            <person name="Mehta T."/>
            <person name="Montmayeur A."/>
            <person name="Murphy C."/>
            <person name="Neiman D."/>
            <person name="Pearson M."/>
            <person name="Priest M."/>
            <person name="Roberts A."/>
            <person name="Saif S."/>
            <person name="Shea T."/>
            <person name="Shenoy N."/>
            <person name="Sisk P."/>
            <person name="Stolte C."/>
            <person name="Sykes S."/>
            <person name="White J."/>
            <person name="Yandava C."/>
            <person name="Nusbaum C."/>
            <person name="Birren B."/>
        </authorList>
    </citation>
    <scope>NUCLEOTIDE SEQUENCE [LARGE SCALE GENOMIC DNA]</scope>
    <source>
        <strain evidence="1 2">29_1</strain>
    </source>
</reference>
<name>E7GER3_9FIRM</name>
<sequence length="114" mass="13643">MFKKIMKLVLRHKGIKLAYTKEMRKQDELWQTSKEDLKMMYLLQSRILDEAKQKGWQGYAVTYEVNNEEVVTDVYLNKEDYDNQTENFESFGNCKGLIKCLEDIMNLKKTILNY</sequence>
<organism evidence="1 2">
    <name type="scientific">Coprobacillus cateniformis</name>
    <dbReference type="NCBI Taxonomy" id="100884"/>
    <lineage>
        <taxon>Bacteria</taxon>
        <taxon>Bacillati</taxon>
        <taxon>Bacillota</taxon>
        <taxon>Erysipelotrichia</taxon>
        <taxon>Erysipelotrichales</taxon>
        <taxon>Coprobacillaceae</taxon>
        <taxon>Coprobacillus</taxon>
    </lineage>
</organism>
<dbReference type="GeneID" id="78231526"/>
<proteinExistence type="predicted"/>
<dbReference type="AlphaFoldDB" id="E7GER3"/>
<evidence type="ECO:0000313" key="2">
    <source>
        <dbReference type="Proteomes" id="UP000003157"/>
    </source>
</evidence>
<keyword evidence="2" id="KW-1185">Reference proteome</keyword>
<dbReference type="HOGENOM" id="CLU_2116865_0_0_9"/>
<comment type="caution">
    <text evidence="1">The sequence shown here is derived from an EMBL/GenBank/DDBJ whole genome shotgun (WGS) entry which is preliminary data.</text>
</comment>
<protein>
    <recommendedName>
        <fullName evidence="3">Phage protein</fullName>
    </recommendedName>
</protein>
<evidence type="ECO:0008006" key="3">
    <source>
        <dbReference type="Google" id="ProtNLM"/>
    </source>
</evidence>
<accession>E7GER3</accession>
<evidence type="ECO:0000313" key="1">
    <source>
        <dbReference type="EMBL" id="EFW03514.1"/>
    </source>
</evidence>
<dbReference type="Proteomes" id="UP000003157">
    <property type="component" value="Unassembled WGS sequence"/>
</dbReference>
<dbReference type="STRING" id="100884.GCA_000269565_03786"/>
<dbReference type="RefSeq" id="WP_008790287.1">
    <property type="nucleotide sequence ID" value="NZ_AKCB01000004.1"/>
</dbReference>
<gene>
    <name evidence="1" type="ORF">HMPREF9488_03205</name>
</gene>